<evidence type="ECO:0000313" key="2">
    <source>
        <dbReference type="Proteomes" id="UP000598971"/>
    </source>
</evidence>
<dbReference type="Proteomes" id="UP000598971">
    <property type="component" value="Unassembled WGS sequence"/>
</dbReference>
<organism evidence="1 2">
    <name type="scientific">Limnovirga soli</name>
    <dbReference type="NCBI Taxonomy" id="2656915"/>
    <lineage>
        <taxon>Bacteria</taxon>
        <taxon>Pseudomonadati</taxon>
        <taxon>Bacteroidota</taxon>
        <taxon>Chitinophagia</taxon>
        <taxon>Chitinophagales</taxon>
        <taxon>Chitinophagaceae</taxon>
        <taxon>Limnovirga</taxon>
    </lineage>
</organism>
<accession>A0A8J8JT31</accession>
<gene>
    <name evidence="1" type="ORF">GD597_19335</name>
</gene>
<protein>
    <submittedName>
        <fullName evidence="1">Uncharacterized protein</fullName>
    </submittedName>
</protein>
<sequence length="74" mass="8436">MKTTTIYTNNKTRKMPNDTTQTEAKLSLWKYFTDDAAIVGIRIFGIRGLTGLIKVEIGKGNQFPNWRKSEANEI</sequence>
<name>A0A8J8JT31_9BACT</name>
<comment type="caution">
    <text evidence="1">The sequence shown here is derived from an EMBL/GenBank/DDBJ whole genome shotgun (WGS) entry which is preliminary data.</text>
</comment>
<keyword evidence="2" id="KW-1185">Reference proteome</keyword>
<evidence type="ECO:0000313" key="1">
    <source>
        <dbReference type="EMBL" id="NNV57632.1"/>
    </source>
</evidence>
<reference evidence="1" key="1">
    <citation type="submission" date="2019-10" db="EMBL/GenBank/DDBJ databases">
        <title>Draft genome sequence of Panacibacter sp. KCS-6.</title>
        <authorList>
            <person name="Yim K.J."/>
        </authorList>
    </citation>
    <scope>NUCLEOTIDE SEQUENCE</scope>
    <source>
        <strain evidence="1">KCS-6</strain>
    </source>
</reference>
<dbReference type="EMBL" id="WHPF01000017">
    <property type="protein sequence ID" value="NNV57632.1"/>
    <property type="molecule type" value="Genomic_DNA"/>
</dbReference>
<proteinExistence type="predicted"/>
<dbReference type="AlphaFoldDB" id="A0A8J8JT31"/>